<dbReference type="PANTHER" id="PTHR30012:SF7">
    <property type="entry name" value="PROTEIN TRANSPORT PROTEIN HOFC HOMOLOG"/>
    <property type="match status" value="1"/>
</dbReference>
<evidence type="ECO:0000256" key="2">
    <source>
        <dbReference type="ARBA" id="ARBA00005745"/>
    </source>
</evidence>
<evidence type="ECO:0000313" key="13">
    <source>
        <dbReference type="EMBL" id="MBV4553642.1"/>
    </source>
</evidence>
<feature type="domain" description="Type II secretion system protein GspF" evidence="11">
    <location>
        <begin position="71"/>
        <end position="194"/>
    </location>
</feature>
<dbReference type="InterPro" id="IPR001992">
    <property type="entry name" value="T2SS_GspF/T4SS_PilC_CS"/>
</dbReference>
<keyword evidence="7 10" id="KW-1133">Transmembrane helix</keyword>
<dbReference type="RefSeq" id="WP_186641546.1">
    <property type="nucleotide sequence ID" value="NZ_JABWQX020000002.1"/>
</dbReference>
<dbReference type="InterPro" id="IPR003004">
    <property type="entry name" value="GspF/PilC"/>
</dbReference>
<evidence type="ECO:0000256" key="9">
    <source>
        <dbReference type="RuleBase" id="RU003923"/>
    </source>
</evidence>
<dbReference type="PANTHER" id="PTHR30012">
    <property type="entry name" value="GENERAL SECRETION PATHWAY PROTEIN"/>
    <property type="match status" value="1"/>
</dbReference>
<evidence type="ECO:0000256" key="6">
    <source>
        <dbReference type="ARBA" id="ARBA00022692"/>
    </source>
</evidence>
<comment type="subcellular location">
    <subcellularLocation>
        <location evidence="1 9">Cell inner membrane</location>
        <topology evidence="1 9">Multi-pass membrane protein</topology>
    </subcellularLocation>
</comment>
<keyword evidence="14" id="KW-1185">Reference proteome</keyword>
<evidence type="ECO:0000256" key="10">
    <source>
        <dbReference type="SAM" id="Phobius"/>
    </source>
</evidence>
<evidence type="ECO:0000313" key="14">
    <source>
        <dbReference type="Proteomes" id="UP000659438"/>
    </source>
</evidence>
<organism evidence="12">
    <name type="scientific">Pseudomonas marvdashtae</name>
    <dbReference type="NCBI Taxonomy" id="2745500"/>
    <lineage>
        <taxon>Bacteria</taxon>
        <taxon>Pseudomonadati</taxon>
        <taxon>Pseudomonadota</taxon>
        <taxon>Gammaproteobacteria</taxon>
        <taxon>Pseudomonadales</taxon>
        <taxon>Pseudomonadaceae</taxon>
        <taxon>Pseudomonas</taxon>
    </lineage>
</organism>
<evidence type="ECO:0000256" key="7">
    <source>
        <dbReference type="ARBA" id="ARBA00022989"/>
    </source>
</evidence>
<evidence type="ECO:0000259" key="11">
    <source>
        <dbReference type="Pfam" id="PF00482"/>
    </source>
</evidence>
<evidence type="ECO:0000256" key="4">
    <source>
        <dbReference type="ARBA" id="ARBA00022475"/>
    </source>
</evidence>
<dbReference type="Gene3D" id="1.20.81.30">
    <property type="entry name" value="Type II secretion system (T2SS), domain F"/>
    <property type="match status" value="2"/>
</dbReference>
<feature type="transmembrane region" description="Helical" evidence="10">
    <location>
        <begin position="378"/>
        <end position="398"/>
    </location>
</feature>
<dbReference type="PRINTS" id="PR00812">
    <property type="entry name" value="BCTERIALGSPF"/>
</dbReference>
<evidence type="ECO:0000256" key="3">
    <source>
        <dbReference type="ARBA" id="ARBA00022448"/>
    </source>
</evidence>
<dbReference type="EMBL" id="JABWQX020000002">
    <property type="protein sequence ID" value="MBV4553642.1"/>
    <property type="molecule type" value="Genomic_DNA"/>
</dbReference>
<reference evidence="13" key="3">
    <citation type="submission" date="2021-06" db="EMBL/GenBank/DDBJ databases">
        <title>Updating the genus Pseudomonas: Description of 43 new species and partition of the Pseudomonas putida group.</title>
        <authorList>
            <person name="Girard L."/>
            <person name="Lood C."/>
            <person name="Vandamme P."/>
            <person name="Rokni-Zadeh H."/>
            <person name="Van Noort V."/>
            <person name="Hofte M."/>
            <person name="Lavigne R."/>
            <person name="De Mot R."/>
        </authorList>
    </citation>
    <scope>NUCLEOTIDE SEQUENCE</scope>
    <source>
        <strain evidence="13">SWRI102</strain>
    </source>
</reference>
<gene>
    <name evidence="13" type="ORF">HU742_021070</name>
    <name evidence="12" type="ORF">HU742_25520</name>
</gene>
<comment type="similarity">
    <text evidence="2 9">Belongs to the GSP F family.</text>
</comment>
<dbReference type="EMBL" id="JABWQX010000018">
    <property type="protein sequence ID" value="MBC3398582.1"/>
    <property type="molecule type" value="Genomic_DNA"/>
</dbReference>
<dbReference type="AlphaFoldDB" id="A0A923JT94"/>
<keyword evidence="3 9" id="KW-0813">Transport</keyword>
<evidence type="ECO:0000256" key="1">
    <source>
        <dbReference type="ARBA" id="ARBA00004429"/>
    </source>
</evidence>
<accession>A0A923JT94</accession>
<feature type="domain" description="Type II secretion system protein GspF" evidence="11">
    <location>
        <begin position="276"/>
        <end position="397"/>
    </location>
</feature>
<reference evidence="12" key="2">
    <citation type="submission" date="2020-07" db="EMBL/GenBank/DDBJ databases">
        <authorList>
            <person name="Lood C."/>
            <person name="Girard L."/>
        </authorList>
    </citation>
    <scope>NUCLEOTIDE SEQUENCE</scope>
    <source>
        <strain evidence="12">SWRI102</strain>
    </source>
</reference>
<dbReference type="FunFam" id="1.20.81.30:FF:000001">
    <property type="entry name" value="Type II secretion system protein F"/>
    <property type="match status" value="2"/>
</dbReference>
<dbReference type="InterPro" id="IPR018076">
    <property type="entry name" value="T2SS_GspF_dom"/>
</dbReference>
<dbReference type="GO" id="GO:0005886">
    <property type="term" value="C:plasma membrane"/>
    <property type="evidence" value="ECO:0007669"/>
    <property type="project" value="UniProtKB-SubCell"/>
</dbReference>
<dbReference type="InterPro" id="IPR042094">
    <property type="entry name" value="T2SS_GspF_sf"/>
</dbReference>
<sequence length="405" mass="44295">MAVKAVKTDVYTWEGKDRKGTKMSGELTGQSPALVKAQLRKQGINPGKVRKKSTSIFSKGKRIKPLDIALFTRQMATMLKAGVPLLQAFDIIGEGFDNANMRKLVDEVKQEVAAGNSFAASLRKCPQYFDELYCNLVDAGEQAGALDTLLDRVATYKEKSEALKAKIKKAMTYPAAVILVAAVVTSILLIKVVPQFESVFSGFGAELPAFTLMVIGLSEFMQEWWWMLLGGAVGAFFGVKYALRRSQAFRDWRDKWLLKLPLIGTLMYKSAVARYARTLSTTFAAGVPLVEALDSVSGATGNVVFKRAVQRIRQDVSTGMQLNFSMRTSGIFPNLAIQMTAIGEESGALDDMLDKVASFYEAEVDNLVDNLTSLMEPFIMVVLGVVVGGLVVAMYMPIFQLGSAI</sequence>
<evidence type="ECO:0000256" key="8">
    <source>
        <dbReference type="ARBA" id="ARBA00023136"/>
    </source>
</evidence>
<dbReference type="Pfam" id="PF00482">
    <property type="entry name" value="T2SSF"/>
    <property type="match status" value="2"/>
</dbReference>
<name>A0A923JT94_9PSED</name>
<dbReference type="GO" id="GO:0015628">
    <property type="term" value="P:protein secretion by the type II secretion system"/>
    <property type="evidence" value="ECO:0007669"/>
    <property type="project" value="TreeGrafter"/>
</dbReference>
<dbReference type="Proteomes" id="UP000659438">
    <property type="component" value="Unassembled WGS sequence"/>
</dbReference>
<keyword evidence="4" id="KW-1003">Cell membrane</keyword>
<feature type="transmembrane region" description="Helical" evidence="10">
    <location>
        <begin position="224"/>
        <end position="243"/>
    </location>
</feature>
<feature type="transmembrane region" description="Helical" evidence="10">
    <location>
        <begin position="171"/>
        <end position="192"/>
    </location>
</feature>
<dbReference type="PROSITE" id="PS00874">
    <property type="entry name" value="T2SP_F"/>
    <property type="match status" value="1"/>
</dbReference>
<keyword evidence="5" id="KW-0997">Cell inner membrane</keyword>
<reference evidence="12 14" key="1">
    <citation type="journal article" date="2020" name="Microorganisms">
        <title>Reliable Identification of Environmental Pseudomonas Isolates Using the rpoD Gene.</title>
        <authorList>
            <consortium name="The Broad Institute Genome Sequencing Platform"/>
            <person name="Girard L."/>
            <person name="Lood C."/>
            <person name="Rokni-Zadeh H."/>
            <person name="van Noort V."/>
            <person name="Lavigne R."/>
            <person name="De Mot R."/>
        </authorList>
    </citation>
    <scope>NUCLEOTIDE SEQUENCE</scope>
    <source>
        <strain evidence="12 14">SWRI102</strain>
    </source>
</reference>
<protein>
    <submittedName>
        <fullName evidence="12">Type II secretion system F family protein</fullName>
    </submittedName>
</protein>
<keyword evidence="8 10" id="KW-0472">Membrane</keyword>
<evidence type="ECO:0000256" key="5">
    <source>
        <dbReference type="ARBA" id="ARBA00022519"/>
    </source>
</evidence>
<evidence type="ECO:0000313" key="12">
    <source>
        <dbReference type="EMBL" id="MBC3398582.1"/>
    </source>
</evidence>
<keyword evidence="6 9" id="KW-0812">Transmembrane</keyword>
<proteinExistence type="inferred from homology"/>
<comment type="caution">
    <text evidence="12">The sequence shown here is derived from an EMBL/GenBank/DDBJ whole genome shotgun (WGS) entry which is preliminary data.</text>
</comment>